<gene>
    <name evidence="2" type="ORF">AMJ74_05560</name>
</gene>
<organism evidence="2 3">
    <name type="scientific">candidate division WOR_3 bacterium SM1_77</name>
    <dbReference type="NCBI Taxonomy" id="1703778"/>
    <lineage>
        <taxon>Bacteria</taxon>
        <taxon>Bacteria division WOR-3</taxon>
    </lineage>
</organism>
<feature type="domain" description="Kanamycin nucleotidyltransferase C-terminal" evidence="1">
    <location>
        <begin position="142"/>
        <end position="248"/>
    </location>
</feature>
<dbReference type="Gene3D" id="3.30.460.10">
    <property type="entry name" value="Beta Polymerase, domain 2"/>
    <property type="match status" value="1"/>
</dbReference>
<dbReference type="SUPFAM" id="SSF81301">
    <property type="entry name" value="Nucleotidyltransferase"/>
    <property type="match status" value="1"/>
</dbReference>
<dbReference type="InterPro" id="IPR012481">
    <property type="entry name" value="KNTase_C"/>
</dbReference>
<sequence>MNKKISNLQQNKIIGLKKYTHMERAELLRTVIVPMLRKELGKNLIAIAADGSYARNEDSDYSDLELMIFVRDNSTLPRGFSKISDGMLIEGFFLTEKEYHTMIHEPNEEWYIAGSDRLLPLMNHAFIHRLKKYRAKRLAQKCDMIAHDMLSQVQESFGKLFNTIEQDNRENLFPILSDALMCVLKQLAYINRRPYKSLNSIMTEAKTFKQRPRGFDEFLNLVTKGEYHNLAVLKKCAQQLFLGIEDFFMEKYSSKIYDDDLSSIGEKTRTKKRR</sequence>
<dbReference type="AlphaFoldDB" id="A0A0S8JV24"/>
<dbReference type="InterPro" id="IPR043519">
    <property type="entry name" value="NT_sf"/>
</dbReference>
<proteinExistence type="predicted"/>
<comment type="caution">
    <text evidence="2">The sequence shown here is derived from an EMBL/GenBank/DDBJ whole genome shotgun (WGS) entry which is preliminary data.</text>
</comment>
<reference evidence="2 3" key="1">
    <citation type="journal article" date="2015" name="Microbiome">
        <title>Genomic resolution of linkages in carbon, nitrogen, and sulfur cycling among widespread estuary sediment bacteria.</title>
        <authorList>
            <person name="Baker B.J."/>
            <person name="Lazar C.S."/>
            <person name="Teske A.P."/>
            <person name="Dick G.J."/>
        </authorList>
    </citation>
    <scope>NUCLEOTIDE SEQUENCE [LARGE SCALE GENOMIC DNA]</scope>
    <source>
        <strain evidence="2">SM1_77</strain>
    </source>
</reference>
<evidence type="ECO:0000313" key="2">
    <source>
        <dbReference type="EMBL" id="KPL13258.1"/>
    </source>
</evidence>
<accession>A0A0S8JV24</accession>
<dbReference type="Gene3D" id="1.20.120.330">
    <property type="entry name" value="Nucleotidyltransferases domain 2"/>
    <property type="match status" value="1"/>
</dbReference>
<evidence type="ECO:0000313" key="3">
    <source>
        <dbReference type="Proteomes" id="UP000050975"/>
    </source>
</evidence>
<dbReference type="GO" id="GO:0046677">
    <property type="term" value="P:response to antibiotic"/>
    <property type="evidence" value="ECO:0007669"/>
    <property type="project" value="InterPro"/>
</dbReference>
<name>A0A0S8JV24_UNCW3</name>
<evidence type="ECO:0000259" key="1">
    <source>
        <dbReference type="Pfam" id="PF07827"/>
    </source>
</evidence>
<dbReference type="EMBL" id="LJVE01000114">
    <property type="protein sequence ID" value="KPL13258.1"/>
    <property type="molecule type" value="Genomic_DNA"/>
</dbReference>
<dbReference type="GO" id="GO:0016779">
    <property type="term" value="F:nucleotidyltransferase activity"/>
    <property type="evidence" value="ECO:0007669"/>
    <property type="project" value="InterPro"/>
</dbReference>
<protein>
    <recommendedName>
        <fullName evidence="1">Kanamycin nucleotidyltransferase C-terminal domain-containing protein</fullName>
    </recommendedName>
</protein>
<dbReference type="Pfam" id="PF07827">
    <property type="entry name" value="KNTase_C"/>
    <property type="match status" value="1"/>
</dbReference>
<dbReference type="Proteomes" id="UP000050975">
    <property type="component" value="Unassembled WGS sequence"/>
</dbReference>